<proteinExistence type="predicted"/>
<sequence>MTEGEATKFLKLIRYNEYELLDQMNKTPAQVSFLSLLINLEGHCNLLKVLNEAHVAQDITMEKIGGIVNNITERRHLSCFEEEVSAEGRRHNQPFHIAIKCGNYILTRVLIGNGSSLNLRTSSIVVRAFDGSKREVMGEIMLPTRIGPVTFDITFQVMDIQHAYSCLLGRPSIYAAGAVPPLSIKELNSSPVNSRSA</sequence>
<comment type="caution">
    <text evidence="2">The sequence shown here is derived from an EMBL/GenBank/DDBJ whole genome shotgun (WGS) entry which is preliminary data.</text>
</comment>
<dbReference type="PANTHER" id="PTHR32108">
    <property type="entry name" value="DNA-DIRECTED RNA POLYMERASE SUBUNIT ALPHA"/>
    <property type="match status" value="1"/>
</dbReference>
<protein>
    <submittedName>
        <fullName evidence="2">Uncharacterized protein</fullName>
    </submittedName>
</protein>
<evidence type="ECO:0000313" key="2">
    <source>
        <dbReference type="EMBL" id="RDX72484.1"/>
    </source>
</evidence>
<dbReference type="EMBL" id="QJKJ01010890">
    <property type="protein sequence ID" value="RDX72484.1"/>
    <property type="molecule type" value="Genomic_DNA"/>
</dbReference>
<dbReference type="Proteomes" id="UP000257109">
    <property type="component" value="Unassembled WGS sequence"/>
</dbReference>
<feature type="repeat" description="ANK" evidence="1">
    <location>
        <begin position="90"/>
        <end position="122"/>
    </location>
</feature>
<dbReference type="AlphaFoldDB" id="A0A371F2M9"/>
<reference evidence="2" key="1">
    <citation type="submission" date="2018-05" db="EMBL/GenBank/DDBJ databases">
        <title>Draft genome of Mucuna pruriens seed.</title>
        <authorList>
            <person name="Nnadi N.E."/>
            <person name="Vos R."/>
            <person name="Hasami M.H."/>
            <person name="Devisetty U.K."/>
            <person name="Aguiy J.C."/>
        </authorList>
    </citation>
    <scope>NUCLEOTIDE SEQUENCE [LARGE SCALE GENOMIC DNA]</scope>
    <source>
        <strain evidence="2">JCA_2017</strain>
    </source>
</reference>
<evidence type="ECO:0000313" key="3">
    <source>
        <dbReference type="Proteomes" id="UP000257109"/>
    </source>
</evidence>
<dbReference type="PROSITE" id="PS50088">
    <property type="entry name" value="ANK_REPEAT"/>
    <property type="match status" value="1"/>
</dbReference>
<dbReference type="PANTHER" id="PTHR32108:SF9">
    <property type="entry name" value="REVERSE TRANSCRIPTASE RNASE H-LIKE DOMAIN-CONTAINING PROTEIN"/>
    <property type="match status" value="1"/>
</dbReference>
<name>A0A371F2M9_MUCPR</name>
<feature type="non-terminal residue" evidence="2">
    <location>
        <position position="1"/>
    </location>
</feature>
<organism evidence="2 3">
    <name type="scientific">Mucuna pruriens</name>
    <name type="common">Velvet bean</name>
    <name type="synonym">Dolichos pruriens</name>
    <dbReference type="NCBI Taxonomy" id="157652"/>
    <lineage>
        <taxon>Eukaryota</taxon>
        <taxon>Viridiplantae</taxon>
        <taxon>Streptophyta</taxon>
        <taxon>Embryophyta</taxon>
        <taxon>Tracheophyta</taxon>
        <taxon>Spermatophyta</taxon>
        <taxon>Magnoliopsida</taxon>
        <taxon>eudicotyledons</taxon>
        <taxon>Gunneridae</taxon>
        <taxon>Pentapetalae</taxon>
        <taxon>rosids</taxon>
        <taxon>fabids</taxon>
        <taxon>Fabales</taxon>
        <taxon>Fabaceae</taxon>
        <taxon>Papilionoideae</taxon>
        <taxon>50 kb inversion clade</taxon>
        <taxon>NPAAA clade</taxon>
        <taxon>indigoferoid/millettioid clade</taxon>
        <taxon>Phaseoleae</taxon>
        <taxon>Mucuna</taxon>
    </lineage>
</organism>
<keyword evidence="3" id="KW-1185">Reference proteome</keyword>
<dbReference type="InterPro" id="IPR002110">
    <property type="entry name" value="Ankyrin_rpt"/>
</dbReference>
<evidence type="ECO:0000256" key="1">
    <source>
        <dbReference type="PROSITE-ProRule" id="PRU00023"/>
    </source>
</evidence>
<gene>
    <name evidence="2" type="ORF">CR513_48024</name>
</gene>
<keyword evidence="1" id="KW-0040">ANK repeat</keyword>
<dbReference type="OrthoDB" id="5430981at2759"/>
<accession>A0A371F2M9</accession>